<reference evidence="1 2" key="1">
    <citation type="submission" date="2016-08" db="EMBL/GenBank/DDBJ databases">
        <title>Analysis of Carbohydrate Active Enzymes in Thermogemmatispora T81 Reveals Carbohydrate Degradation Ability.</title>
        <authorList>
            <person name="Tomazini A."/>
            <person name="Lal S."/>
            <person name="Stott M."/>
            <person name="Henrissat B."/>
            <person name="Polikarpov I."/>
            <person name="Sparling R."/>
            <person name="Levin D.B."/>
        </authorList>
    </citation>
    <scope>NUCLEOTIDE SEQUENCE [LARGE SCALE GENOMIC DNA]</scope>
    <source>
        <strain evidence="1 2">T81</strain>
    </source>
</reference>
<sequence length="61" mass="6689">MTGAYPTSTMTFSGSQREPGPPFFLVSSLPPPPGCRYPINLPWHWPDSVVSFPPSVTLAQR</sequence>
<dbReference type="AlphaFoldDB" id="A0A328VDL2"/>
<evidence type="ECO:0000313" key="1">
    <source>
        <dbReference type="EMBL" id="RAQ95657.1"/>
    </source>
</evidence>
<comment type="caution">
    <text evidence="1">The sequence shown here is derived from an EMBL/GenBank/DDBJ whole genome shotgun (WGS) entry which is preliminary data.</text>
</comment>
<organism evidence="1 2">
    <name type="scientific">Thermogemmatispora tikiterensis</name>
    <dbReference type="NCBI Taxonomy" id="1825093"/>
    <lineage>
        <taxon>Bacteria</taxon>
        <taxon>Bacillati</taxon>
        <taxon>Chloroflexota</taxon>
        <taxon>Ktedonobacteria</taxon>
        <taxon>Thermogemmatisporales</taxon>
        <taxon>Thermogemmatisporaceae</taxon>
        <taxon>Thermogemmatispora</taxon>
    </lineage>
</organism>
<evidence type="ECO:0000313" key="2">
    <source>
        <dbReference type="Proteomes" id="UP000248706"/>
    </source>
</evidence>
<keyword evidence="2" id="KW-1185">Reference proteome</keyword>
<gene>
    <name evidence="1" type="ORF">A4R35_08940</name>
</gene>
<dbReference type="EMBL" id="MCIF01000002">
    <property type="protein sequence ID" value="RAQ95657.1"/>
    <property type="molecule type" value="Genomic_DNA"/>
</dbReference>
<proteinExistence type="predicted"/>
<accession>A0A328VDL2</accession>
<name>A0A328VDL2_9CHLR</name>
<dbReference type="Proteomes" id="UP000248706">
    <property type="component" value="Unassembled WGS sequence"/>
</dbReference>
<protein>
    <submittedName>
        <fullName evidence="1">Uncharacterized protein</fullName>
    </submittedName>
</protein>